<comment type="caution">
    <text evidence="11">The sequence shown here is derived from an EMBL/GenBank/DDBJ whole genome shotgun (WGS) entry which is preliminary data.</text>
</comment>
<dbReference type="InterPro" id="IPR054429">
    <property type="entry name" value="Znf-CCCH_Muscleblind-like"/>
</dbReference>
<keyword evidence="6" id="KW-0539">Nucleus</keyword>
<evidence type="ECO:0000259" key="10">
    <source>
        <dbReference type="PROSITE" id="PS50103"/>
    </source>
</evidence>
<sequence length="496" mass="50939">MIHSASLSDPTIAYPHFSPCGPGAAAPTAAPPASHYSTCGPSADHPHSHHHHQANAILTNGHGRSQPHNGTTPNGLSPATSAAVAALTAAAAASAGIPPNVKDSRWLTLEVCRQYQRNQCSRDENECKFAHPPTHVDVQNGRVICCYDSIKGKCQRRDPPCKYLHPPQHLREQLMQNGRNNMIIRNMQLQLFQHQLMAQSGMLPLTPSAVAAAAVVAAQAAAAASPGSATNSPVAGANASPSSLLYAGPGPLALGAPVPTSTYPFLNMGFTPYLNAITSTGIPTGTSTVALHLPGTEVLPPTQEPNASTTPAKRAALTDTKSGLPLYLSRTTNGVHVTNGTNGKMDNQDNNSAAGGCMMVVNGGPIDSLTTAAAVAAREMNGSPHSCPVTLRSPSVSTGSNLAAAAVATLYALQHTGPPNAATLLNMHPTHPGAATGAPHPHPMASSLQAGAPFTAAMLNGGPAGGVAQAHFSAVPDPTGFFQPTCHIEIPPYPYQ</sequence>
<keyword evidence="4 8" id="KW-0863">Zinc-finger</keyword>
<evidence type="ECO:0000313" key="11">
    <source>
        <dbReference type="EMBL" id="KAA0198355.1"/>
    </source>
</evidence>
<dbReference type="Proteomes" id="UP000728185">
    <property type="component" value="Unassembled WGS sequence"/>
</dbReference>
<feature type="zinc finger region" description="C3H1-type" evidence="8">
    <location>
        <begin position="106"/>
        <end position="134"/>
    </location>
</feature>
<accession>A0A8E0S6L8</accession>
<evidence type="ECO:0000256" key="4">
    <source>
        <dbReference type="ARBA" id="ARBA00022771"/>
    </source>
</evidence>
<dbReference type="InterPro" id="IPR000571">
    <property type="entry name" value="Znf_CCCH"/>
</dbReference>
<evidence type="ECO:0000256" key="9">
    <source>
        <dbReference type="SAM" id="MobiDB-lite"/>
    </source>
</evidence>
<dbReference type="GO" id="GO:0043484">
    <property type="term" value="P:regulation of RNA splicing"/>
    <property type="evidence" value="ECO:0007669"/>
    <property type="project" value="TreeGrafter"/>
</dbReference>
<evidence type="ECO:0000256" key="7">
    <source>
        <dbReference type="ARBA" id="ARBA00038226"/>
    </source>
</evidence>
<name>A0A8E0S6L8_9TREM</name>
<proteinExistence type="inferred from homology"/>
<dbReference type="SMART" id="SM00356">
    <property type="entry name" value="ZnF_C3H1"/>
    <property type="match status" value="2"/>
</dbReference>
<feature type="compositionally biased region" description="Low complexity" evidence="9">
    <location>
        <begin position="24"/>
        <end position="33"/>
    </location>
</feature>
<evidence type="ECO:0000256" key="5">
    <source>
        <dbReference type="ARBA" id="ARBA00022833"/>
    </source>
</evidence>
<dbReference type="GO" id="GO:0005654">
    <property type="term" value="C:nucleoplasm"/>
    <property type="evidence" value="ECO:0007669"/>
    <property type="project" value="TreeGrafter"/>
</dbReference>
<evidence type="ECO:0000256" key="1">
    <source>
        <dbReference type="ARBA" id="ARBA00004123"/>
    </source>
</evidence>
<keyword evidence="12" id="KW-1185">Reference proteome</keyword>
<evidence type="ECO:0000256" key="8">
    <source>
        <dbReference type="PROSITE-ProRule" id="PRU00723"/>
    </source>
</evidence>
<dbReference type="PANTHER" id="PTHR12675:SF12">
    <property type="entry name" value="PROTEIN MUSCLEBLIND"/>
    <property type="match status" value="1"/>
</dbReference>
<dbReference type="FunFam" id="3.30.1370.210:FF:000005">
    <property type="entry name" value="Muscleblind, isoform M"/>
    <property type="match status" value="1"/>
</dbReference>
<keyword evidence="5 8" id="KW-0862">Zinc</keyword>
<keyword evidence="3" id="KW-0677">Repeat</keyword>
<dbReference type="Gene3D" id="3.30.1370.210">
    <property type="match status" value="1"/>
</dbReference>
<dbReference type="AlphaFoldDB" id="A0A8E0S6L8"/>
<evidence type="ECO:0000256" key="6">
    <source>
        <dbReference type="ARBA" id="ARBA00023242"/>
    </source>
</evidence>
<protein>
    <submittedName>
        <fullName evidence="11">Muscleblind protein</fullName>
    </submittedName>
</protein>
<evidence type="ECO:0000256" key="2">
    <source>
        <dbReference type="ARBA" id="ARBA00022723"/>
    </source>
</evidence>
<reference evidence="11" key="1">
    <citation type="submission" date="2019-05" db="EMBL/GenBank/DDBJ databases">
        <title>Annotation for the trematode Fasciolopsis buski.</title>
        <authorList>
            <person name="Choi Y.-J."/>
        </authorList>
    </citation>
    <scope>NUCLEOTIDE SEQUENCE</scope>
    <source>
        <strain evidence="11">HT</strain>
        <tissue evidence="11">Whole worm</tissue>
    </source>
</reference>
<dbReference type="OrthoDB" id="6285980at2759"/>
<comment type="similarity">
    <text evidence="7">Belongs to the muscleblind family.</text>
</comment>
<gene>
    <name evidence="11" type="ORF">FBUS_00588</name>
</gene>
<evidence type="ECO:0000313" key="12">
    <source>
        <dbReference type="Proteomes" id="UP000728185"/>
    </source>
</evidence>
<feature type="region of interest" description="Disordered" evidence="9">
    <location>
        <begin position="24"/>
        <end position="52"/>
    </location>
</feature>
<feature type="domain" description="C3H1-type" evidence="10">
    <location>
        <begin position="106"/>
        <end position="134"/>
    </location>
</feature>
<dbReference type="Pfam" id="PF22628">
    <property type="entry name" value="zf-CCCH_10"/>
    <property type="match status" value="1"/>
</dbReference>
<dbReference type="EMBL" id="LUCM01001803">
    <property type="protein sequence ID" value="KAA0198355.1"/>
    <property type="molecule type" value="Genomic_DNA"/>
</dbReference>
<organism evidence="11 12">
    <name type="scientific">Fasciolopsis buskii</name>
    <dbReference type="NCBI Taxonomy" id="27845"/>
    <lineage>
        <taxon>Eukaryota</taxon>
        <taxon>Metazoa</taxon>
        <taxon>Spiralia</taxon>
        <taxon>Lophotrochozoa</taxon>
        <taxon>Platyhelminthes</taxon>
        <taxon>Trematoda</taxon>
        <taxon>Digenea</taxon>
        <taxon>Plagiorchiida</taxon>
        <taxon>Echinostomata</taxon>
        <taxon>Echinostomatoidea</taxon>
        <taxon>Fasciolidae</taxon>
        <taxon>Fasciolopsis</taxon>
    </lineage>
</organism>
<dbReference type="PROSITE" id="PS50103">
    <property type="entry name" value="ZF_C3H1"/>
    <property type="match status" value="2"/>
</dbReference>
<evidence type="ECO:0000256" key="3">
    <source>
        <dbReference type="ARBA" id="ARBA00022737"/>
    </source>
</evidence>
<feature type="domain" description="C3H1-type" evidence="10">
    <location>
        <begin position="139"/>
        <end position="168"/>
    </location>
</feature>
<keyword evidence="2 8" id="KW-0479">Metal-binding</keyword>
<dbReference type="GO" id="GO:0008270">
    <property type="term" value="F:zinc ion binding"/>
    <property type="evidence" value="ECO:0007669"/>
    <property type="project" value="UniProtKB-KW"/>
</dbReference>
<comment type="subcellular location">
    <subcellularLocation>
        <location evidence="1">Nucleus</location>
    </subcellularLocation>
</comment>
<feature type="zinc finger region" description="C3H1-type" evidence="8">
    <location>
        <begin position="139"/>
        <end position="168"/>
    </location>
</feature>
<dbReference type="GO" id="GO:0003723">
    <property type="term" value="F:RNA binding"/>
    <property type="evidence" value="ECO:0007669"/>
    <property type="project" value="TreeGrafter"/>
</dbReference>
<dbReference type="PANTHER" id="PTHR12675">
    <property type="entry name" value="MUSCLEBLIND-LIKE PROTEIN"/>
    <property type="match status" value="1"/>
</dbReference>
<dbReference type="GO" id="GO:0005737">
    <property type="term" value="C:cytoplasm"/>
    <property type="evidence" value="ECO:0007669"/>
    <property type="project" value="TreeGrafter"/>
</dbReference>